<reference evidence="2" key="1">
    <citation type="journal article" date="2013" name="Science">
        <title>The Amborella genome and the evolution of flowering plants.</title>
        <authorList>
            <consortium name="Amborella Genome Project"/>
        </authorList>
    </citation>
    <scope>NUCLEOTIDE SEQUENCE [LARGE SCALE GENOMIC DNA]</scope>
</reference>
<accession>W1PST0</accession>
<gene>
    <name evidence="1" type="ORF">AMTR_s00164p00033820</name>
</gene>
<keyword evidence="2" id="KW-1185">Reference proteome</keyword>
<dbReference type="Gramene" id="ERN10909">
    <property type="protein sequence ID" value="ERN10909"/>
    <property type="gene ID" value="AMTR_s00164p00033820"/>
</dbReference>
<dbReference type="Proteomes" id="UP000017836">
    <property type="component" value="Unassembled WGS sequence"/>
</dbReference>
<evidence type="ECO:0000313" key="2">
    <source>
        <dbReference type="Proteomes" id="UP000017836"/>
    </source>
</evidence>
<protein>
    <submittedName>
        <fullName evidence="1">Uncharacterized protein</fullName>
    </submittedName>
</protein>
<dbReference type="EMBL" id="KI392764">
    <property type="protein sequence ID" value="ERN10909.1"/>
    <property type="molecule type" value="Genomic_DNA"/>
</dbReference>
<name>W1PST0_AMBTC</name>
<sequence length="112" mass="13178">MAMRRRPQSPFCRRRCTQIGSYFKWSTKYREYWDGAWQTTRQQWVGWSSPALKDEDIDHEPWNKGQGFSYRPGLARDWPVATFNAEAENLPPQLCQKRVPKQSRNLGVGGRS</sequence>
<evidence type="ECO:0000313" key="1">
    <source>
        <dbReference type="EMBL" id="ERN10909.1"/>
    </source>
</evidence>
<dbReference type="HOGENOM" id="CLU_2149261_0_0_1"/>
<organism evidence="1 2">
    <name type="scientific">Amborella trichopoda</name>
    <dbReference type="NCBI Taxonomy" id="13333"/>
    <lineage>
        <taxon>Eukaryota</taxon>
        <taxon>Viridiplantae</taxon>
        <taxon>Streptophyta</taxon>
        <taxon>Embryophyta</taxon>
        <taxon>Tracheophyta</taxon>
        <taxon>Spermatophyta</taxon>
        <taxon>Magnoliopsida</taxon>
        <taxon>Amborellales</taxon>
        <taxon>Amborellaceae</taxon>
        <taxon>Amborella</taxon>
    </lineage>
</organism>
<proteinExistence type="predicted"/>
<dbReference type="AlphaFoldDB" id="W1PST0"/>